<name>A7HKD4_FERNB</name>
<organism evidence="2 3">
    <name type="scientific">Fervidobacterium nodosum (strain ATCC 35602 / DSM 5306 / Rt17-B1)</name>
    <dbReference type="NCBI Taxonomy" id="381764"/>
    <lineage>
        <taxon>Bacteria</taxon>
        <taxon>Thermotogati</taxon>
        <taxon>Thermotogota</taxon>
        <taxon>Thermotogae</taxon>
        <taxon>Thermotogales</taxon>
        <taxon>Fervidobacteriaceae</taxon>
        <taxon>Fervidobacterium</taxon>
    </lineage>
</organism>
<keyword evidence="3" id="KW-1185">Reference proteome</keyword>
<reference evidence="2 3" key="2">
    <citation type="journal article" date="2009" name="Proc. Natl. Acad. Sci. U.S.A.">
        <title>On the chimeric nature, thermophilic origin, and phylogenetic placement of the Thermotogales.</title>
        <authorList>
            <person name="Zhaxybayeva O."/>
            <person name="Swithers K.S."/>
            <person name="Lapierre P."/>
            <person name="Fournier G.P."/>
            <person name="Bickhart D.M."/>
            <person name="DeBoy R.T."/>
            <person name="Nelson K.E."/>
            <person name="Nesbo C.L."/>
            <person name="Doolittle W.F."/>
            <person name="Gogarten J.P."/>
            <person name="Noll K.M."/>
        </authorList>
    </citation>
    <scope>NUCLEOTIDE SEQUENCE [LARGE SCALE GENOMIC DNA]</scope>
    <source>
        <strain evidence="3">ATCC 35602 / DSM 5306 / Rt17-B1</strain>
    </source>
</reference>
<dbReference type="InterPro" id="IPR053136">
    <property type="entry name" value="UTP_pyrophosphatase-like"/>
</dbReference>
<dbReference type="CDD" id="cd07344">
    <property type="entry name" value="M48_yhfN_like"/>
    <property type="match status" value="1"/>
</dbReference>
<dbReference type="Pfam" id="PF01863">
    <property type="entry name" value="YgjP-like"/>
    <property type="match status" value="1"/>
</dbReference>
<dbReference type="KEGG" id="fno:Fnod_0503"/>
<dbReference type="RefSeq" id="WP_011993687.1">
    <property type="nucleotide sequence ID" value="NC_009718.1"/>
</dbReference>
<dbReference type="InterPro" id="IPR002725">
    <property type="entry name" value="YgjP-like_metallopeptidase"/>
</dbReference>
<dbReference type="PANTHER" id="PTHR30399">
    <property type="entry name" value="UNCHARACTERIZED PROTEIN YGJP"/>
    <property type="match status" value="1"/>
</dbReference>
<dbReference type="Proteomes" id="UP000002415">
    <property type="component" value="Chromosome"/>
</dbReference>
<dbReference type="AlphaFoldDB" id="A7HKD4"/>
<dbReference type="HOGENOM" id="CLU_065947_2_2_0"/>
<dbReference type="PANTHER" id="PTHR30399:SF1">
    <property type="entry name" value="UTP PYROPHOSPHATASE"/>
    <property type="match status" value="1"/>
</dbReference>
<dbReference type="eggNOG" id="COG1451">
    <property type="taxonomic scope" value="Bacteria"/>
</dbReference>
<dbReference type="EMBL" id="CP000771">
    <property type="protein sequence ID" value="ABS60367.1"/>
    <property type="molecule type" value="Genomic_DNA"/>
</dbReference>
<dbReference type="STRING" id="381764.Fnod_0503"/>
<dbReference type="Gene3D" id="3.30.2010.10">
    <property type="entry name" value="Metalloproteases ('zincins'), catalytic domain"/>
    <property type="match status" value="1"/>
</dbReference>
<feature type="domain" description="YgjP-like metallopeptidase" evidence="1">
    <location>
        <begin position="15"/>
        <end position="218"/>
    </location>
</feature>
<evidence type="ECO:0000313" key="2">
    <source>
        <dbReference type="EMBL" id="ABS60367.1"/>
    </source>
</evidence>
<sequence length="224" mass="26823">MEEIKIEKIIRSKRKTVALQITDNGTLIIRVPFNLSEESIWKIINKHKNWIYKNKQEIDARDPKILPKEFVSGEGFLYLGKYYKLHVVEKQDVPLKFENGFYLSKDVLNDAKNVFIDWYKKAAYEKITERVNWWAQKRGFKYNKINITNAQKRWASCSYKGNLNFSWRLIMAPLSVIDYVIVHEIVHLEEKNHSKAFWVKVKALMPDYKKYEDWLKKNGYLLKL</sequence>
<proteinExistence type="predicted"/>
<evidence type="ECO:0000259" key="1">
    <source>
        <dbReference type="Pfam" id="PF01863"/>
    </source>
</evidence>
<dbReference type="OrthoDB" id="9811177at2"/>
<evidence type="ECO:0000313" key="3">
    <source>
        <dbReference type="Proteomes" id="UP000002415"/>
    </source>
</evidence>
<gene>
    <name evidence="2" type="ordered locus">Fnod_0503</name>
</gene>
<accession>A7HKD4</accession>
<reference evidence="2 3" key="1">
    <citation type="submission" date="2007-07" db="EMBL/GenBank/DDBJ databases">
        <title>Complete sequence of Fervidobacterium nodosum Rt17-B1.</title>
        <authorList>
            <consortium name="US DOE Joint Genome Institute"/>
            <person name="Copeland A."/>
            <person name="Lucas S."/>
            <person name="Lapidus A."/>
            <person name="Barry K."/>
            <person name="Glavina del Rio T."/>
            <person name="Dalin E."/>
            <person name="Tice H."/>
            <person name="Pitluck S."/>
            <person name="Saunders E."/>
            <person name="Brettin T."/>
            <person name="Bruce D."/>
            <person name="Detter J.C."/>
            <person name="Han C."/>
            <person name="Schmutz J."/>
            <person name="Larimer F."/>
            <person name="Land M."/>
            <person name="Hauser L."/>
            <person name="Kyrpides N."/>
            <person name="Mikhailova N."/>
            <person name="Nelson K."/>
            <person name="Gogarten J.P."/>
            <person name="Noll K."/>
            <person name="Richardson P."/>
        </authorList>
    </citation>
    <scope>NUCLEOTIDE SEQUENCE [LARGE SCALE GENOMIC DNA]</scope>
    <source>
        <strain evidence="3">ATCC 35602 / DSM 5306 / Rt17-B1</strain>
    </source>
</reference>
<protein>
    <recommendedName>
        <fullName evidence="1">YgjP-like metallopeptidase domain-containing protein</fullName>
    </recommendedName>
</protein>